<name>A0A812WMW8_9DINO</name>
<proteinExistence type="predicted"/>
<gene>
    <name evidence="2" type="primary">ppiA</name>
    <name evidence="2" type="ORF">SNEC2469_LOCUS19913</name>
</gene>
<reference evidence="2" key="1">
    <citation type="submission" date="2021-02" db="EMBL/GenBank/DDBJ databases">
        <authorList>
            <person name="Dougan E. K."/>
            <person name="Rhodes N."/>
            <person name="Thang M."/>
            <person name="Chan C."/>
        </authorList>
    </citation>
    <scope>NUCLEOTIDE SEQUENCE</scope>
</reference>
<evidence type="ECO:0000256" key="1">
    <source>
        <dbReference type="SAM" id="MobiDB-lite"/>
    </source>
</evidence>
<keyword evidence="3" id="KW-1185">Reference proteome</keyword>
<accession>A0A812WMW8</accession>
<feature type="compositionally biased region" description="Acidic residues" evidence="1">
    <location>
        <begin position="153"/>
        <end position="164"/>
    </location>
</feature>
<dbReference type="EMBL" id="CAJNJA010034363">
    <property type="protein sequence ID" value="CAE7691511.1"/>
    <property type="molecule type" value="Genomic_DNA"/>
</dbReference>
<dbReference type="AlphaFoldDB" id="A0A812WMW8"/>
<evidence type="ECO:0000313" key="2">
    <source>
        <dbReference type="EMBL" id="CAE7691511.1"/>
    </source>
</evidence>
<protein>
    <submittedName>
        <fullName evidence="2">PpiA protein</fullName>
    </submittedName>
</protein>
<organism evidence="2 3">
    <name type="scientific">Symbiodinium necroappetens</name>
    <dbReference type="NCBI Taxonomy" id="1628268"/>
    <lineage>
        <taxon>Eukaryota</taxon>
        <taxon>Sar</taxon>
        <taxon>Alveolata</taxon>
        <taxon>Dinophyceae</taxon>
        <taxon>Suessiales</taxon>
        <taxon>Symbiodiniaceae</taxon>
        <taxon>Symbiodinium</taxon>
    </lineage>
</organism>
<dbReference type="Proteomes" id="UP000601435">
    <property type="component" value="Unassembled WGS sequence"/>
</dbReference>
<evidence type="ECO:0000313" key="3">
    <source>
        <dbReference type="Proteomes" id="UP000601435"/>
    </source>
</evidence>
<comment type="caution">
    <text evidence="2">The sequence shown here is derived from an EMBL/GenBank/DDBJ whole genome shotgun (WGS) entry which is preliminary data.</text>
</comment>
<dbReference type="OrthoDB" id="10532792at2759"/>
<feature type="region of interest" description="Disordered" evidence="1">
    <location>
        <begin position="136"/>
        <end position="164"/>
    </location>
</feature>
<sequence>MAYQRGWNRLQNSPHWRPLEAFSKDPLRLELGFGTDVNSTGREDIRQICKHMGLNFRCVGDGTQKRIMALKLDQIRERKRAEELALEAPRAVAGFYRGTLNALPETEKFKINALFVQFYGGERAWSLGEAYAPEALRADEDERREKRRRLGEEEASESDSEDMEALLGRWATVQKD</sequence>